<dbReference type="InterPro" id="IPR022742">
    <property type="entry name" value="Hydrolase_4"/>
</dbReference>
<accession>A0A2S2FH29</accession>
<dbReference type="SUPFAM" id="SSF53474">
    <property type="entry name" value="alpha/beta-Hydrolases"/>
    <property type="match status" value="1"/>
</dbReference>
<evidence type="ECO:0000313" key="4">
    <source>
        <dbReference type="Proteomes" id="UP000245977"/>
    </source>
</evidence>
<dbReference type="KEGG" id="adv:DJ533_17785"/>
<sequence length="339" mass="38526">MFLKRILLSFLVFFQTWVSATPPKEKFYKNQDAWKKLQQHLPQTYQLNEANQPQEYFWQWRKNNIHVDYYPQPNAPAKVILLHGVGTNGRQLSLILGHPLAQAGYETMALDLPGYGLTQYPSKSAIRYEDWIQLVSDFVDAESQKDQRPIFLYGLSAGGMLTMHVAMQNKNIKGIIGMTFLDQQRLAVKKGTMRFSALSPLLLLGMKMGAMTPVVKSIPLPMSLVSKMYALTNDQQALKIMLNDTTSAGNAMSIKFLNSYMNYQPKYDLSSFTQCPVLLTQPAEDHWTPLAFSQPVLERLNVPYQVVMLPKGGHYPVEAQALEQLKTSSIAFIQQRLKN</sequence>
<dbReference type="GO" id="GO:0016787">
    <property type="term" value="F:hydrolase activity"/>
    <property type="evidence" value="ECO:0007669"/>
    <property type="project" value="UniProtKB-KW"/>
</dbReference>
<keyword evidence="3" id="KW-0378">Hydrolase</keyword>
<proteinExistence type="predicted"/>
<keyword evidence="4" id="KW-1185">Reference proteome</keyword>
<name>A0A2S2FH29_9GAMM</name>
<keyword evidence="1" id="KW-0732">Signal</keyword>
<protein>
    <submittedName>
        <fullName evidence="3">Alpha/beta hydrolase</fullName>
    </submittedName>
</protein>
<dbReference type="InterPro" id="IPR029058">
    <property type="entry name" value="AB_hydrolase_fold"/>
</dbReference>
<dbReference type="Gene3D" id="3.40.50.1820">
    <property type="entry name" value="alpha/beta hydrolase"/>
    <property type="match status" value="1"/>
</dbReference>
<dbReference type="EMBL" id="CP029397">
    <property type="protein sequence ID" value="AWL30277.1"/>
    <property type="molecule type" value="Genomic_DNA"/>
</dbReference>
<feature type="signal peptide" evidence="1">
    <location>
        <begin position="1"/>
        <end position="20"/>
    </location>
</feature>
<evidence type="ECO:0000259" key="2">
    <source>
        <dbReference type="Pfam" id="PF12146"/>
    </source>
</evidence>
<reference evidence="3" key="1">
    <citation type="submission" date="2019-08" db="EMBL/GenBank/DDBJ databases">
        <title>The complete genome of Acinetobacter defluvii strain WCHAD010030.</title>
        <authorList>
            <person name="Hu Y."/>
            <person name="Qin J."/>
            <person name="Feng Y."/>
            <person name="Zong Z."/>
        </authorList>
    </citation>
    <scope>NUCLEOTIDE SEQUENCE</scope>
    <source>
        <strain evidence="3">WCHA30</strain>
    </source>
</reference>
<dbReference type="Proteomes" id="UP000245977">
    <property type="component" value="Chromosome"/>
</dbReference>
<dbReference type="AlphaFoldDB" id="A0A2S2FH29"/>
<gene>
    <name evidence="3" type="ORF">DJ533_17785</name>
</gene>
<dbReference type="PANTHER" id="PTHR46438">
    <property type="entry name" value="ALPHA/BETA-HYDROLASES SUPERFAMILY PROTEIN"/>
    <property type="match status" value="1"/>
</dbReference>
<dbReference type="RefSeq" id="WP_081406097.1">
    <property type="nucleotide sequence ID" value="NZ_CP029397.2"/>
</dbReference>
<dbReference type="Pfam" id="PF12146">
    <property type="entry name" value="Hydrolase_4"/>
    <property type="match status" value="1"/>
</dbReference>
<evidence type="ECO:0000313" key="3">
    <source>
        <dbReference type="EMBL" id="AWL30277.1"/>
    </source>
</evidence>
<dbReference type="STRING" id="1871111.GCA_001704615_03150"/>
<organism evidence="3 4">
    <name type="scientific">Acinetobacter defluvii</name>
    <dbReference type="NCBI Taxonomy" id="1871111"/>
    <lineage>
        <taxon>Bacteria</taxon>
        <taxon>Pseudomonadati</taxon>
        <taxon>Pseudomonadota</taxon>
        <taxon>Gammaproteobacteria</taxon>
        <taxon>Moraxellales</taxon>
        <taxon>Moraxellaceae</taxon>
        <taxon>Acinetobacter</taxon>
    </lineage>
</organism>
<evidence type="ECO:0000256" key="1">
    <source>
        <dbReference type="SAM" id="SignalP"/>
    </source>
</evidence>
<feature type="domain" description="Serine aminopeptidase S33" evidence="2">
    <location>
        <begin position="76"/>
        <end position="314"/>
    </location>
</feature>
<feature type="chain" id="PRO_5015448840" evidence="1">
    <location>
        <begin position="21"/>
        <end position="339"/>
    </location>
</feature>
<dbReference type="OrthoDB" id="1376138at2"/>